<comment type="caution">
    <text evidence="1">The sequence shown here is derived from an EMBL/GenBank/DDBJ whole genome shotgun (WGS) entry which is preliminary data.</text>
</comment>
<dbReference type="Proteomes" id="UP000299102">
    <property type="component" value="Unassembled WGS sequence"/>
</dbReference>
<gene>
    <name evidence="1" type="ORF">EVAR_89879_1</name>
</gene>
<proteinExistence type="predicted"/>
<organism evidence="1 2">
    <name type="scientific">Eumeta variegata</name>
    <name type="common">Bagworm moth</name>
    <name type="synonym">Eumeta japonica</name>
    <dbReference type="NCBI Taxonomy" id="151549"/>
    <lineage>
        <taxon>Eukaryota</taxon>
        <taxon>Metazoa</taxon>
        <taxon>Ecdysozoa</taxon>
        <taxon>Arthropoda</taxon>
        <taxon>Hexapoda</taxon>
        <taxon>Insecta</taxon>
        <taxon>Pterygota</taxon>
        <taxon>Neoptera</taxon>
        <taxon>Endopterygota</taxon>
        <taxon>Lepidoptera</taxon>
        <taxon>Glossata</taxon>
        <taxon>Ditrysia</taxon>
        <taxon>Tineoidea</taxon>
        <taxon>Psychidae</taxon>
        <taxon>Oiketicinae</taxon>
        <taxon>Eumeta</taxon>
    </lineage>
</organism>
<keyword evidence="2" id="KW-1185">Reference proteome</keyword>
<dbReference type="EMBL" id="BGZK01001921">
    <property type="protein sequence ID" value="GBP88303.1"/>
    <property type="molecule type" value="Genomic_DNA"/>
</dbReference>
<protein>
    <submittedName>
        <fullName evidence="1">Uncharacterized protein</fullName>
    </submittedName>
</protein>
<evidence type="ECO:0000313" key="2">
    <source>
        <dbReference type="Proteomes" id="UP000299102"/>
    </source>
</evidence>
<accession>A0A4C1ZM61</accession>
<name>A0A4C1ZM61_EUMVA</name>
<reference evidence="1 2" key="1">
    <citation type="journal article" date="2019" name="Commun. Biol.">
        <title>The bagworm genome reveals a unique fibroin gene that provides high tensile strength.</title>
        <authorList>
            <person name="Kono N."/>
            <person name="Nakamura H."/>
            <person name="Ohtoshi R."/>
            <person name="Tomita M."/>
            <person name="Numata K."/>
            <person name="Arakawa K."/>
        </authorList>
    </citation>
    <scope>NUCLEOTIDE SEQUENCE [LARGE SCALE GENOMIC DNA]</scope>
</reference>
<dbReference type="AlphaFoldDB" id="A0A4C1ZM61"/>
<evidence type="ECO:0000313" key="1">
    <source>
        <dbReference type="EMBL" id="GBP88303.1"/>
    </source>
</evidence>
<sequence length="76" mass="8512">MGGDEHLISGGSYGRLQLKNAIKNTNLSYDNVVFRLKGYQIKEGQRNFSQLCAKLHASQPFSPPTPPSYPLYEPEL</sequence>